<dbReference type="RefSeq" id="WP_092307801.1">
    <property type="nucleotide sequence ID" value="NZ_FOZV01000002.1"/>
</dbReference>
<keyword evidence="3" id="KW-1185">Reference proteome</keyword>
<dbReference type="STRING" id="871741.SAMN05192570_1198"/>
<organism evidence="2 3">
    <name type="scientific">Brevundimonas viscosa</name>
    <dbReference type="NCBI Taxonomy" id="871741"/>
    <lineage>
        <taxon>Bacteria</taxon>
        <taxon>Pseudomonadati</taxon>
        <taxon>Pseudomonadota</taxon>
        <taxon>Alphaproteobacteria</taxon>
        <taxon>Caulobacterales</taxon>
        <taxon>Caulobacteraceae</taxon>
        <taxon>Brevundimonas</taxon>
    </lineage>
</organism>
<accession>A0A1I6PR54</accession>
<reference evidence="3" key="1">
    <citation type="submission" date="2016-10" db="EMBL/GenBank/DDBJ databases">
        <authorList>
            <person name="Varghese N."/>
            <person name="Submissions S."/>
        </authorList>
    </citation>
    <scope>NUCLEOTIDE SEQUENCE [LARGE SCALE GENOMIC DNA]</scope>
    <source>
        <strain evidence="3">CGMCC 1.10683</strain>
    </source>
</reference>
<dbReference type="InterPro" id="IPR011681">
    <property type="entry name" value="GcrA"/>
</dbReference>
<name>A0A1I6PR54_9CAUL</name>
<dbReference type="AlphaFoldDB" id="A0A1I6PR54"/>
<protein>
    <recommendedName>
        <fullName evidence="4">GcrA cell cycle regulator</fullName>
    </recommendedName>
</protein>
<dbReference type="OrthoDB" id="9798071at2"/>
<dbReference type="EMBL" id="FOZV01000002">
    <property type="protein sequence ID" value="SFS42600.1"/>
    <property type="molecule type" value="Genomic_DNA"/>
</dbReference>
<dbReference type="Proteomes" id="UP000198788">
    <property type="component" value="Unassembled WGS sequence"/>
</dbReference>
<evidence type="ECO:0008006" key="4">
    <source>
        <dbReference type="Google" id="ProtNLM"/>
    </source>
</evidence>
<dbReference type="Pfam" id="PF07750">
    <property type="entry name" value="GcrA"/>
    <property type="match status" value="1"/>
</dbReference>
<proteinExistence type="predicted"/>
<evidence type="ECO:0000313" key="3">
    <source>
        <dbReference type="Proteomes" id="UP000198788"/>
    </source>
</evidence>
<gene>
    <name evidence="2" type="ORF">SAMN05192570_1198</name>
</gene>
<feature type="region of interest" description="Disordered" evidence="1">
    <location>
        <begin position="74"/>
        <end position="99"/>
    </location>
</feature>
<evidence type="ECO:0000313" key="2">
    <source>
        <dbReference type="EMBL" id="SFS42600.1"/>
    </source>
</evidence>
<evidence type="ECO:0000256" key="1">
    <source>
        <dbReference type="SAM" id="MobiDB-lite"/>
    </source>
</evidence>
<sequence>MTAHGNNKPWPEKQVEKLKKLWAEGKSGTEIADILGGGLTRAAVIGKANRLGLAQRSAPENFITYLPNARRVGAPEVRSSRQAGAINARKGRPPKPAPHLKPADVFGSGYVPSITPAEAQKRSEASAAAGRKLVSAFAAPANDDAILLINRRAFQCSWPVGDPVRPADQLCCGQPVPEDANRAVPTYCPAHAARAVSRSVLKGAPDPKAYERSLRRFANV</sequence>